<keyword evidence="2" id="KW-0732">Signal</keyword>
<keyword evidence="5" id="KW-0325">Glycoprotein</keyword>
<keyword evidence="6" id="KW-1133">Transmembrane helix</keyword>
<accession>A0AAV4X6E6</accession>
<evidence type="ECO:0000256" key="5">
    <source>
        <dbReference type="ARBA" id="ARBA00023180"/>
    </source>
</evidence>
<organism evidence="8 9">
    <name type="scientific">Caerostris darwini</name>
    <dbReference type="NCBI Taxonomy" id="1538125"/>
    <lineage>
        <taxon>Eukaryota</taxon>
        <taxon>Metazoa</taxon>
        <taxon>Ecdysozoa</taxon>
        <taxon>Arthropoda</taxon>
        <taxon>Chelicerata</taxon>
        <taxon>Arachnida</taxon>
        <taxon>Araneae</taxon>
        <taxon>Araneomorphae</taxon>
        <taxon>Entelegynae</taxon>
        <taxon>Araneoidea</taxon>
        <taxon>Araneidae</taxon>
        <taxon>Caerostris</taxon>
    </lineage>
</organism>
<gene>
    <name evidence="8" type="primary">Aper1</name>
    <name evidence="8" type="ORF">CDAR_581413</name>
</gene>
<evidence type="ECO:0000313" key="9">
    <source>
        <dbReference type="Proteomes" id="UP001054837"/>
    </source>
</evidence>
<dbReference type="Gene3D" id="2.170.140.10">
    <property type="entry name" value="Chitin binding domain"/>
    <property type="match status" value="12"/>
</dbReference>
<feature type="domain" description="Chitin-binding type-2" evidence="7">
    <location>
        <begin position="414"/>
        <end position="472"/>
    </location>
</feature>
<dbReference type="InterPro" id="IPR051940">
    <property type="entry name" value="Chitin_bind-dev_reg"/>
</dbReference>
<keyword evidence="3" id="KW-0677">Repeat</keyword>
<keyword evidence="4" id="KW-1015">Disulfide bond</keyword>
<feature type="domain" description="Chitin-binding type-2" evidence="7">
    <location>
        <begin position="783"/>
        <end position="842"/>
    </location>
</feature>
<proteinExistence type="predicted"/>
<evidence type="ECO:0000256" key="2">
    <source>
        <dbReference type="ARBA" id="ARBA00022729"/>
    </source>
</evidence>
<evidence type="ECO:0000256" key="6">
    <source>
        <dbReference type="SAM" id="Phobius"/>
    </source>
</evidence>
<dbReference type="InterPro" id="IPR002557">
    <property type="entry name" value="Chitin-bd_dom"/>
</dbReference>
<dbReference type="GO" id="GO:0005576">
    <property type="term" value="C:extracellular region"/>
    <property type="evidence" value="ECO:0007669"/>
    <property type="project" value="InterPro"/>
</dbReference>
<protein>
    <submittedName>
        <fullName evidence="8">Peritrophin-1</fullName>
    </submittedName>
</protein>
<evidence type="ECO:0000256" key="1">
    <source>
        <dbReference type="ARBA" id="ARBA00022669"/>
    </source>
</evidence>
<keyword evidence="6" id="KW-0812">Transmembrane</keyword>
<dbReference type="SUPFAM" id="SSF57625">
    <property type="entry name" value="Invertebrate chitin-binding proteins"/>
    <property type="match status" value="12"/>
</dbReference>
<dbReference type="EMBL" id="BPLQ01015709">
    <property type="protein sequence ID" value="GIY90137.1"/>
    <property type="molecule type" value="Genomic_DNA"/>
</dbReference>
<evidence type="ECO:0000256" key="4">
    <source>
        <dbReference type="ARBA" id="ARBA00023157"/>
    </source>
</evidence>
<keyword evidence="9" id="KW-1185">Reference proteome</keyword>
<feature type="domain" description="Chitin-binding type-2" evidence="7">
    <location>
        <begin position="634"/>
        <end position="693"/>
    </location>
</feature>
<dbReference type="GO" id="GO:0008061">
    <property type="term" value="F:chitin binding"/>
    <property type="evidence" value="ECO:0007669"/>
    <property type="project" value="UniProtKB-KW"/>
</dbReference>
<feature type="domain" description="Chitin-binding type-2" evidence="7">
    <location>
        <begin position="339"/>
        <end position="398"/>
    </location>
</feature>
<feature type="domain" description="Chitin-binding type-2" evidence="7">
    <location>
        <begin position="560"/>
        <end position="619"/>
    </location>
</feature>
<feature type="domain" description="Chitin-binding type-2" evidence="7">
    <location>
        <begin position="487"/>
        <end position="545"/>
    </location>
</feature>
<feature type="domain" description="Chitin-binding type-2" evidence="7">
    <location>
        <begin position="192"/>
        <end position="251"/>
    </location>
</feature>
<dbReference type="PROSITE" id="PS50940">
    <property type="entry name" value="CHIT_BIND_II"/>
    <property type="match status" value="12"/>
</dbReference>
<feature type="domain" description="Chitin-binding type-2" evidence="7">
    <location>
        <begin position="119"/>
        <end position="177"/>
    </location>
</feature>
<dbReference type="PANTHER" id="PTHR23301">
    <property type="entry name" value="CHITIN BINDING PERITROPHIN-A"/>
    <property type="match status" value="1"/>
</dbReference>
<dbReference type="Pfam" id="PF01607">
    <property type="entry name" value="CBM_14"/>
    <property type="match status" value="12"/>
</dbReference>
<keyword evidence="1" id="KW-0147">Chitin-binding</keyword>
<dbReference type="PANTHER" id="PTHR23301:SF0">
    <property type="entry name" value="CHITIN-BINDING TYPE-2 DOMAIN-CONTAINING PROTEIN-RELATED"/>
    <property type="match status" value="1"/>
</dbReference>
<evidence type="ECO:0000313" key="8">
    <source>
        <dbReference type="EMBL" id="GIY90137.1"/>
    </source>
</evidence>
<dbReference type="AlphaFoldDB" id="A0AAV4X6E6"/>
<feature type="domain" description="Chitin-binding type-2" evidence="7">
    <location>
        <begin position="853"/>
        <end position="912"/>
    </location>
</feature>
<dbReference type="SMART" id="SM00494">
    <property type="entry name" value="ChtBD2"/>
    <property type="match status" value="12"/>
</dbReference>
<name>A0AAV4X6E6_9ARAC</name>
<sequence length="921" mass="101722">MVEGEGSTFCCEGAPLSRMMATALRFPLIVVVYFIAFNIVESNEIGFIRCPVGPISKHFPHDLDCTLFYVCRNGEAILKKCPKNLHFNRHVSVCDYPENADCKKGIVKEPETIPKVGANGQCPSQNPKHPVLLPHEDCTKFYICDSGIPLVKSCQKGLHFNAKLNVCDYPDKAGCDSGIIQPKGRESFKGLDPLCPLNEDGNPILKPHETDCRKFYTCNGGVTILQVCQNGLHFNAQEQKCDWPENAGCETKIIEKPDKIPKIGIDGQCPKEDSDTPVLLPHKDCTKFYMCHNGVLLVKSCQKGLHFNAKLNVCDYPDKAGCDSGFIKPKGRDGLEGLDTLCPLNEDGNPILKPHETDCRKFYTCNGGVSILQVCQNGLHFNAQLQKCDWPEKAGCETSIDKKPEIIPKITGNDGQCPKENSDTPVLLPHKDCSKFYMCNGGKPLVKSCQPGLHFNAKLNVCDYPDKAGCDSEIIEKPDKIPKIVVDGQCPKENSDTTVLLPHKDCTKFYICNDGKPLVKSCLSGLHFNAKLNVCDYPDKAGCDSGAIKPKGRDGLEGFDTLCPLNKDGNPVLKPHETDCRKFYACNGGVSILQVCQHGLHFNAQLQKCDWPENAGCETSAIKPKGRGGFEGLDTLCPLNEDGNPILKSHETDCRKFYTCNGGILILQVCQNGLHFNAQLQKCDWPENAGCETNVAVKPKGKSGKEVLNDICSQEDDGSLKPHETDCGKFYVCNGGQPQILKCQSGLHFNPKRQACDYPENVGCEKSFLKKLSSGTGDLNDFAEICASVLADKISYFPHPENCSMYYMCDSGILSLRQCPNDLHFNAARQLCDWPHEAQCERMGQLRSVGVPSAFCPPVNGKIPIFYRHPSNCSIYYMCSNGFSYEFACPSRLHFNLRRRLCDYEEVAMCSTGISGKKEEP</sequence>
<feature type="domain" description="Chitin-binding type-2" evidence="7">
    <location>
        <begin position="266"/>
        <end position="324"/>
    </location>
</feature>
<reference evidence="8 9" key="1">
    <citation type="submission" date="2021-06" db="EMBL/GenBank/DDBJ databases">
        <title>Caerostris darwini draft genome.</title>
        <authorList>
            <person name="Kono N."/>
            <person name="Arakawa K."/>
        </authorList>
    </citation>
    <scope>NUCLEOTIDE SEQUENCE [LARGE SCALE GENOMIC DNA]</scope>
</reference>
<feature type="domain" description="Chitin-binding type-2" evidence="7">
    <location>
        <begin position="709"/>
        <end position="766"/>
    </location>
</feature>
<feature type="domain" description="Chitin-binding type-2" evidence="7">
    <location>
        <begin position="47"/>
        <end position="104"/>
    </location>
</feature>
<dbReference type="InterPro" id="IPR036508">
    <property type="entry name" value="Chitin-bd_dom_sf"/>
</dbReference>
<dbReference type="Proteomes" id="UP001054837">
    <property type="component" value="Unassembled WGS sequence"/>
</dbReference>
<comment type="caution">
    <text evidence="8">The sequence shown here is derived from an EMBL/GenBank/DDBJ whole genome shotgun (WGS) entry which is preliminary data.</text>
</comment>
<keyword evidence="6" id="KW-0472">Membrane</keyword>
<evidence type="ECO:0000259" key="7">
    <source>
        <dbReference type="PROSITE" id="PS50940"/>
    </source>
</evidence>
<evidence type="ECO:0000256" key="3">
    <source>
        <dbReference type="ARBA" id="ARBA00022737"/>
    </source>
</evidence>
<feature type="transmembrane region" description="Helical" evidence="6">
    <location>
        <begin position="23"/>
        <end position="40"/>
    </location>
</feature>